<gene>
    <name evidence="1" type="ORF">ENK44_01635</name>
</gene>
<name>A0A7V4WTP8_CALAY</name>
<evidence type="ECO:0000313" key="1">
    <source>
        <dbReference type="EMBL" id="HGY54380.1"/>
    </source>
</evidence>
<dbReference type="EMBL" id="DRQG01000016">
    <property type="protein sequence ID" value="HGY54380.1"/>
    <property type="molecule type" value="Genomic_DNA"/>
</dbReference>
<dbReference type="InterPro" id="IPR036746">
    <property type="entry name" value="TT1725-like_sf"/>
</dbReference>
<reference evidence="1" key="1">
    <citation type="journal article" date="2020" name="mSystems">
        <title>Genome- and Community-Level Interaction Insights into Carbon Utilization and Element Cycling Functions of Hydrothermarchaeota in Hydrothermal Sediment.</title>
        <authorList>
            <person name="Zhou Z."/>
            <person name="Liu Y."/>
            <person name="Xu W."/>
            <person name="Pan J."/>
            <person name="Luo Z.H."/>
            <person name="Li M."/>
        </authorList>
    </citation>
    <scope>NUCLEOTIDE SEQUENCE [LARGE SCALE GENOMIC DNA]</scope>
    <source>
        <strain evidence="1">HyVt-577</strain>
    </source>
</reference>
<proteinExistence type="predicted"/>
<dbReference type="SUPFAM" id="SSF103007">
    <property type="entry name" value="Hypothetical protein TT1725"/>
    <property type="match status" value="1"/>
</dbReference>
<dbReference type="PANTHER" id="PTHR36441">
    <property type="entry name" value="HYPOTHETICAL CYTOSOLIC PROTEIN"/>
    <property type="match status" value="1"/>
</dbReference>
<dbReference type="PANTHER" id="PTHR36441:SF1">
    <property type="entry name" value="DUF503 DOMAIN-CONTAINING PROTEIN"/>
    <property type="match status" value="1"/>
</dbReference>
<comment type="caution">
    <text evidence="1">The sequence shown here is derived from an EMBL/GenBank/DDBJ whole genome shotgun (WGS) entry which is preliminary data.</text>
</comment>
<dbReference type="InterPro" id="IPR007546">
    <property type="entry name" value="DUF503"/>
</dbReference>
<sequence>MTVGVLTIEIRIPSSGSLKEKRMVLNRIKDRTRKKFNVSVAETAYNDKWQRAELAFALVSGQHGYVEEVLNKLFAQLDADDLYEIIRYEVEYK</sequence>
<accession>A0A7V4WTP8</accession>
<organism evidence="1">
    <name type="scientific">Caldithrix abyssi</name>
    <dbReference type="NCBI Taxonomy" id="187145"/>
    <lineage>
        <taxon>Bacteria</taxon>
        <taxon>Pseudomonadati</taxon>
        <taxon>Calditrichota</taxon>
        <taxon>Calditrichia</taxon>
        <taxon>Calditrichales</taxon>
        <taxon>Calditrichaceae</taxon>
        <taxon>Caldithrix</taxon>
    </lineage>
</organism>
<dbReference type="Pfam" id="PF04456">
    <property type="entry name" value="DUF503"/>
    <property type="match status" value="1"/>
</dbReference>
<dbReference type="AlphaFoldDB" id="A0A7V4WTP8"/>
<dbReference type="Proteomes" id="UP000885779">
    <property type="component" value="Unassembled WGS sequence"/>
</dbReference>
<dbReference type="Gene3D" id="3.30.70.1120">
    <property type="entry name" value="TT1725-like"/>
    <property type="match status" value="1"/>
</dbReference>
<protein>
    <submittedName>
        <fullName evidence="1">DUF503 domain-containing protein</fullName>
    </submittedName>
</protein>